<geneLocation type="plasmid" evidence="4 5">
    <name>unnamed</name>
</geneLocation>
<protein>
    <submittedName>
        <fullName evidence="2">Uncharacterized protein</fullName>
    </submittedName>
</protein>
<evidence type="ECO:0000256" key="1">
    <source>
        <dbReference type="SAM" id="Phobius"/>
    </source>
</evidence>
<evidence type="ECO:0000313" key="5">
    <source>
        <dbReference type="Proteomes" id="UP000281741"/>
    </source>
</evidence>
<dbReference type="EMBL" id="CP033916">
    <property type="protein sequence ID" value="AZA89115.1"/>
    <property type="molecule type" value="Genomic_DNA"/>
</dbReference>
<dbReference type="EMBL" id="CP033913">
    <property type="protein sequence ID" value="AZA98037.1"/>
    <property type="molecule type" value="Genomic_DNA"/>
</dbReference>
<dbReference type="GeneID" id="39505262"/>
<evidence type="ECO:0000313" key="2">
    <source>
        <dbReference type="EMBL" id="AZA89115.1"/>
    </source>
</evidence>
<keyword evidence="5" id="KW-1185">Reference proteome</keyword>
<dbReference type="AlphaFoldDB" id="A0AAD0YGK5"/>
<dbReference type="RefSeq" id="WP_123855596.1">
    <property type="nucleotide sequence ID" value="NZ_CP033913.1"/>
</dbReference>
<feature type="transmembrane region" description="Helical" evidence="1">
    <location>
        <begin position="12"/>
        <end position="35"/>
    </location>
</feature>
<keyword evidence="1" id="KW-1133">Transmembrane helix</keyword>
<proteinExistence type="predicted"/>
<keyword evidence="2" id="KW-0614">Plasmid</keyword>
<keyword evidence="1" id="KW-0472">Membrane</keyword>
<evidence type="ECO:0000313" key="3">
    <source>
        <dbReference type="EMBL" id="AZA98037.1"/>
    </source>
</evidence>
<dbReference type="Proteomes" id="UP000274073">
    <property type="component" value="Plasmid unnamed"/>
</dbReference>
<dbReference type="Proteomes" id="UP000281741">
    <property type="component" value="Plasmid unnamed"/>
</dbReference>
<keyword evidence="1" id="KW-0812">Transmembrane</keyword>
<reference evidence="4 5" key="1">
    <citation type="submission" date="2018-11" db="EMBL/GenBank/DDBJ databases">
        <title>Proposal to divide the Flavobacteriaceae and reorganize its genera based on Amino Acid Identity values calculated from whole genome sequences.</title>
        <authorList>
            <person name="Nicholson A.C."/>
            <person name="Gulvik C.A."/>
            <person name="Whitney A.M."/>
            <person name="Humrighouse B.W."/>
            <person name="Bell M."/>
            <person name="Holmes B."/>
            <person name="Steigerwalt A.G."/>
            <person name="Villarma A."/>
            <person name="Sheth M."/>
            <person name="Batra D."/>
            <person name="Pryor J."/>
            <person name="Bernardet J.-F."/>
            <person name="Hugo C."/>
            <person name="Kampfer P."/>
            <person name="Newman J."/>
            <person name="McQuiston J.R."/>
        </authorList>
    </citation>
    <scope>NUCLEOTIDE SEQUENCE [LARGE SCALE GENOMIC DNA]</scope>
    <source>
        <strain evidence="2 4">G0207</strain>
        <strain evidence="3 5">H5143</strain>
        <plasmid evidence="4 5">unnamed</plasmid>
    </source>
</reference>
<name>A0AAD0YGK5_9FLAO</name>
<gene>
    <name evidence="2" type="ORF">EG349_20025</name>
    <name evidence="3" type="ORF">EG353_20840</name>
</gene>
<sequence length="72" mass="8205">METLDFNNTNTIIMIGLIFGFIVAMSIIGLTFYVIKKTFECTDETDFGVQNRLIGKIWHNKKPNHQNGRASP</sequence>
<evidence type="ECO:0000313" key="4">
    <source>
        <dbReference type="Proteomes" id="UP000274073"/>
    </source>
</evidence>
<accession>A0AAD0YGK5</accession>
<organism evidence="2 4">
    <name type="scientific">Chryseobacterium shandongense</name>
    <dbReference type="NCBI Taxonomy" id="1493872"/>
    <lineage>
        <taxon>Bacteria</taxon>
        <taxon>Pseudomonadati</taxon>
        <taxon>Bacteroidota</taxon>
        <taxon>Flavobacteriia</taxon>
        <taxon>Flavobacteriales</taxon>
        <taxon>Weeksellaceae</taxon>
        <taxon>Chryseobacterium group</taxon>
        <taxon>Chryseobacterium</taxon>
    </lineage>
</organism>